<dbReference type="Pfam" id="PF00378">
    <property type="entry name" value="ECH_1"/>
    <property type="match status" value="1"/>
</dbReference>
<organism evidence="2 3">
    <name type="scientific">Candidatus Marimicrobium litorale</name>
    <dbReference type="NCBI Taxonomy" id="2518991"/>
    <lineage>
        <taxon>Bacteria</taxon>
        <taxon>Pseudomonadati</taxon>
        <taxon>Pseudomonadota</taxon>
        <taxon>Gammaproteobacteria</taxon>
        <taxon>Cellvibrionales</taxon>
        <taxon>Halieaceae</taxon>
        <taxon>Marimicrobium</taxon>
    </lineage>
</organism>
<dbReference type="PANTHER" id="PTHR11941:SF54">
    <property type="entry name" value="ENOYL-COA HYDRATASE, MITOCHONDRIAL"/>
    <property type="match status" value="1"/>
</dbReference>
<keyword evidence="3" id="KW-1185">Reference proteome</keyword>
<protein>
    <submittedName>
        <fullName evidence="2">Enoyl-CoA hydratase/isomerase family protein</fullName>
    </submittedName>
</protein>
<comment type="similarity">
    <text evidence="1">Belongs to the enoyl-CoA hydratase/isomerase family.</text>
</comment>
<comment type="caution">
    <text evidence="2">The sequence shown here is derived from an EMBL/GenBank/DDBJ whole genome shotgun (WGS) entry which is preliminary data.</text>
</comment>
<reference evidence="2" key="1">
    <citation type="submission" date="2019-02" db="EMBL/GenBank/DDBJ databases">
        <authorList>
            <person name="Li S.-H."/>
        </authorList>
    </citation>
    <scope>NUCLEOTIDE SEQUENCE</scope>
    <source>
        <strain evidence="2">IMCC11814</strain>
    </source>
</reference>
<dbReference type="SUPFAM" id="SSF52096">
    <property type="entry name" value="ClpP/crotonase"/>
    <property type="match status" value="1"/>
</dbReference>
<dbReference type="EMBL" id="SHNO01000001">
    <property type="protein sequence ID" value="MCX2978419.1"/>
    <property type="molecule type" value="Genomic_DNA"/>
</dbReference>
<accession>A0ABT3TAD5</accession>
<dbReference type="PANTHER" id="PTHR11941">
    <property type="entry name" value="ENOYL-COA HYDRATASE-RELATED"/>
    <property type="match status" value="1"/>
</dbReference>
<proteinExistence type="inferred from homology"/>
<dbReference type="Gene3D" id="3.90.226.10">
    <property type="entry name" value="2-enoyl-CoA Hydratase, Chain A, domain 1"/>
    <property type="match status" value="1"/>
</dbReference>
<dbReference type="Proteomes" id="UP001143304">
    <property type="component" value="Unassembled WGS sequence"/>
</dbReference>
<evidence type="ECO:0000256" key="1">
    <source>
        <dbReference type="ARBA" id="ARBA00005254"/>
    </source>
</evidence>
<name>A0ABT3TAD5_9GAMM</name>
<evidence type="ECO:0000313" key="3">
    <source>
        <dbReference type="Proteomes" id="UP001143304"/>
    </source>
</evidence>
<dbReference type="CDD" id="cd06558">
    <property type="entry name" value="crotonase-like"/>
    <property type="match status" value="1"/>
</dbReference>
<sequence length="255" mass="26745">MSFSIDTSWSGKVAVLTFRDAGRNNRICWAAVDALGATLKECREAGARAVILASGLEGHWLEHAWLVDLMSGAQGGEQTGSGAGWFTVQKELTHEDVVSIAAIAGSASGGGAEIAWACDIRIAEPQACFAQPEVNMGLTTGIGGCSRLARLAGRAAALDMVLTGSVVSAERLYDLGAITRLVPQGEALDQALTLALQMAEKSADALSGLKKILVPGCDLPLDEALRHEQSVFQSVVVTERALSDMRSVQSGYDET</sequence>
<dbReference type="InterPro" id="IPR001753">
    <property type="entry name" value="Enoyl-CoA_hydra/iso"/>
</dbReference>
<evidence type="ECO:0000313" key="2">
    <source>
        <dbReference type="EMBL" id="MCX2978419.1"/>
    </source>
</evidence>
<dbReference type="InterPro" id="IPR029045">
    <property type="entry name" value="ClpP/crotonase-like_dom_sf"/>
</dbReference>
<gene>
    <name evidence="2" type="ORF">EYC82_13715</name>
</gene>
<dbReference type="RefSeq" id="WP_279250113.1">
    <property type="nucleotide sequence ID" value="NZ_SHNO01000001.1"/>
</dbReference>